<keyword evidence="4" id="KW-1185">Reference proteome</keyword>
<dbReference type="Proteomes" id="UP000759131">
    <property type="component" value="Unassembled WGS sequence"/>
</dbReference>
<feature type="domain" description="C2H2-type" evidence="2">
    <location>
        <begin position="310"/>
        <end position="331"/>
    </location>
</feature>
<dbReference type="EMBL" id="CAJPIZ010004250">
    <property type="protein sequence ID" value="CAG2107326.1"/>
    <property type="molecule type" value="Genomic_DNA"/>
</dbReference>
<sequence>MSGNLKSVIGNVKELVIKIKTKRDFILRELDGRQCVDTRLMELLLNSFVDQILDGQDVKPEADIVANIRNYRQCSHPNAGSAADPELNKQIKLLETKLEIEKSDNQSLHRRLQTFGAKETDYKKLIKTLTDRIEKYKANETKLNTRINELSSRSDADTSDQSIGERLRNDSDSDSDQEDQLIKMCLSSKPFIKMGAKINPTLIELDNEETIELDNENTDIEDQDNNTSNESVVVTERPTPSEQTNGNHRAMRAVDNSPKGKGPKYSVRHTERGCVCYECNTTGCDFMTLSLKHVRYHCRNECAGLHSPVCHMCNLSFASQSELDLHLSTDHIVNSHLSPPRVKTSPPDVRTATHGSRTRVMSDRCERQLRRNRKQTQLFAPVFPPKRVKREIF</sequence>
<dbReference type="AlphaFoldDB" id="A0A7R9Q0A4"/>
<evidence type="ECO:0000313" key="4">
    <source>
        <dbReference type="Proteomes" id="UP000759131"/>
    </source>
</evidence>
<protein>
    <recommendedName>
        <fullName evidence="2">C2H2-type domain-containing protein</fullName>
    </recommendedName>
</protein>
<feature type="region of interest" description="Disordered" evidence="1">
    <location>
        <begin position="219"/>
        <end position="264"/>
    </location>
</feature>
<evidence type="ECO:0000259" key="2">
    <source>
        <dbReference type="PROSITE" id="PS00028"/>
    </source>
</evidence>
<feature type="region of interest" description="Disordered" evidence="1">
    <location>
        <begin position="336"/>
        <end position="360"/>
    </location>
</feature>
<dbReference type="EMBL" id="OC858825">
    <property type="protein sequence ID" value="CAD7626896.1"/>
    <property type="molecule type" value="Genomic_DNA"/>
</dbReference>
<accession>A0A7R9Q0A4</accession>
<evidence type="ECO:0000313" key="3">
    <source>
        <dbReference type="EMBL" id="CAD7626896.1"/>
    </source>
</evidence>
<dbReference type="PROSITE" id="PS00028">
    <property type="entry name" value="ZINC_FINGER_C2H2_1"/>
    <property type="match status" value="1"/>
</dbReference>
<gene>
    <name evidence="3" type="ORF">OSB1V03_LOCUS7328</name>
</gene>
<dbReference type="InterPro" id="IPR013087">
    <property type="entry name" value="Znf_C2H2_type"/>
</dbReference>
<proteinExistence type="predicted"/>
<evidence type="ECO:0000256" key="1">
    <source>
        <dbReference type="SAM" id="MobiDB-lite"/>
    </source>
</evidence>
<feature type="compositionally biased region" description="Polar residues" evidence="1">
    <location>
        <begin position="225"/>
        <end position="247"/>
    </location>
</feature>
<dbReference type="OrthoDB" id="6532616at2759"/>
<reference evidence="3" key="1">
    <citation type="submission" date="2020-11" db="EMBL/GenBank/DDBJ databases">
        <authorList>
            <person name="Tran Van P."/>
        </authorList>
    </citation>
    <scope>NUCLEOTIDE SEQUENCE</scope>
</reference>
<organism evidence="3">
    <name type="scientific">Medioppia subpectinata</name>
    <dbReference type="NCBI Taxonomy" id="1979941"/>
    <lineage>
        <taxon>Eukaryota</taxon>
        <taxon>Metazoa</taxon>
        <taxon>Ecdysozoa</taxon>
        <taxon>Arthropoda</taxon>
        <taxon>Chelicerata</taxon>
        <taxon>Arachnida</taxon>
        <taxon>Acari</taxon>
        <taxon>Acariformes</taxon>
        <taxon>Sarcoptiformes</taxon>
        <taxon>Oribatida</taxon>
        <taxon>Brachypylina</taxon>
        <taxon>Oppioidea</taxon>
        <taxon>Oppiidae</taxon>
        <taxon>Medioppia</taxon>
    </lineage>
</organism>
<name>A0A7R9Q0A4_9ACAR</name>
<feature type="region of interest" description="Disordered" evidence="1">
    <location>
        <begin position="148"/>
        <end position="179"/>
    </location>
</feature>